<dbReference type="GO" id="GO:0003700">
    <property type="term" value="F:DNA-binding transcription factor activity"/>
    <property type="evidence" value="ECO:0007669"/>
    <property type="project" value="TreeGrafter"/>
</dbReference>
<evidence type="ECO:0000313" key="6">
    <source>
        <dbReference type="Proteomes" id="UP000198282"/>
    </source>
</evidence>
<dbReference type="Proteomes" id="UP000198282">
    <property type="component" value="Unassembled WGS sequence"/>
</dbReference>
<proteinExistence type="predicted"/>
<evidence type="ECO:0000259" key="4">
    <source>
        <dbReference type="Pfam" id="PF00440"/>
    </source>
</evidence>
<reference evidence="5 6" key="1">
    <citation type="submission" date="2017-06" db="EMBL/GenBank/DDBJ databases">
        <authorList>
            <person name="Kim H.J."/>
            <person name="Triplett B.A."/>
        </authorList>
    </citation>
    <scope>NUCLEOTIDE SEQUENCE [LARGE SCALE GENOMIC DNA]</scope>
    <source>
        <strain evidence="5 6">CGMCC 4.2132</strain>
    </source>
</reference>
<dbReference type="Pfam" id="PF00440">
    <property type="entry name" value="TetR_N"/>
    <property type="match status" value="1"/>
</dbReference>
<dbReference type="PANTHER" id="PTHR30055:SF234">
    <property type="entry name" value="HTH-TYPE TRANSCRIPTIONAL REGULATOR BETI"/>
    <property type="match status" value="1"/>
</dbReference>
<dbReference type="Gene3D" id="1.10.357.10">
    <property type="entry name" value="Tetracycline Repressor, domain 2"/>
    <property type="match status" value="1"/>
</dbReference>
<protein>
    <submittedName>
        <fullName evidence="5">Transcriptional regulator, TetR family</fullName>
    </submittedName>
</protein>
<dbReference type="AlphaFoldDB" id="A0A239HQQ1"/>
<keyword evidence="2" id="KW-0238">DNA-binding</keyword>
<dbReference type="RefSeq" id="WP_338055684.1">
    <property type="nucleotide sequence ID" value="NZ_FZOD01000017.1"/>
</dbReference>
<dbReference type="InterPro" id="IPR050109">
    <property type="entry name" value="HTH-type_TetR-like_transc_reg"/>
</dbReference>
<evidence type="ECO:0000313" key="5">
    <source>
        <dbReference type="EMBL" id="SNS83642.1"/>
    </source>
</evidence>
<keyword evidence="1" id="KW-0805">Transcription regulation</keyword>
<dbReference type="GO" id="GO:0000976">
    <property type="term" value="F:transcription cis-regulatory region binding"/>
    <property type="evidence" value="ECO:0007669"/>
    <property type="project" value="TreeGrafter"/>
</dbReference>
<sequence>MAASQTRPERGRETREAILTTAERLFAEHGIAMVSNRQIGEAAGQSNNYAVGYHFGTKADLVREIVHRHTAAKERRRLELLAEIKGSSDLREWVSCLVRPTIDHLASLGSPTWHARFIAQADTEPAFRQIVIAEVIATPSMRQNLEGLFRLVPGLPEEIRRERGDMSRLLIVHMLAERERALHEGTAPGRATWEATAVGLIDAIVGLWLAPVTSTP</sequence>
<gene>
    <name evidence="5" type="ORF">SAMN05216276_101791</name>
</gene>
<keyword evidence="3" id="KW-0804">Transcription</keyword>
<keyword evidence="6" id="KW-1185">Reference proteome</keyword>
<name>A0A239HQQ1_9ACTN</name>
<dbReference type="EMBL" id="FZOD01000017">
    <property type="protein sequence ID" value="SNS83642.1"/>
    <property type="molecule type" value="Genomic_DNA"/>
</dbReference>
<accession>A0A239HQQ1</accession>
<dbReference type="PANTHER" id="PTHR30055">
    <property type="entry name" value="HTH-TYPE TRANSCRIPTIONAL REGULATOR RUTR"/>
    <property type="match status" value="1"/>
</dbReference>
<evidence type="ECO:0000256" key="3">
    <source>
        <dbReference type="ARBA" id="ARBA00023163"/>
    </source>
</evidence>
<dbReference type="InterPro" id="IPR009057">
    <property type="entry name" value="Homeodomain-like_sf"/>
</dbReference>
<evidence type="ECO:0000256" key="1">
    <source>
        <dbReference type="ARBA" id="ARBA00023015"/>
    </source>
</evidence>
<dbReference type="InterPro" id="IPR001647">
    <property type="entry name" value="HTH_TetR"/>
</dbReference>
<feature type="domain" description="HTH tetR-type" evidence="4">
    <location>
        <begin position="18"/>
        <end position="65"/>
    </location>
</feature>
<dbReference type="SUPFAM" id="SSF46689">
    <property type="entry name" value="Homeodomain-like"/>
    <property type="match status" value="1"/>
</dbReference>
<evidence type="ECO:0000256" key="2">
    <source>
        <dbReference type="ARBA" id="ARBA00023125"/>
    </source>
</evidence>
<organism evidence="5 6">
    <name type="scientific">Streptosporangium subroseum</name>
    <dbReference type="NCBI Taxonomy" id="106412"/>
    <lineage>
        <taxon>Bacteria</taxon>
        <taxon>Bacillati</taxon>
        <taxon>Actinomycetota</taxon>
        <taxon>Actinomycetes</taxon>
        <taxon>Streptosporangiales</taxon>
        <taxon>Streptosporangiaceae</taxon>
        <taxon>Streptosporangium</taxon>
    </lineage>
</organism>